<reference evidence="1" key="1">
    <citation type="submission" date="2019-08" db="EMBL/GenBank/DDBJ databases">
        <authorList>
            <person name="Kucharzyk K."/>
            <person name="Murdoch R.W."/>
            <person name="Higgins S."/>
            <person name="Loffler F."/>
        </authorList>
    </citation>
    <scope>NUCLEOTIDE SEQUENCE</scope>
</reference>
<proteinExistence type="predicted"/>
<gene>
    <name evidence="1" type="ORF">SDC9_167420</name>
</gene>
<name>A0A645G7F5_9ZZZZ</name>
<accession>A0A645G7F5</accession>
<dbReference type="EMBL" id="VSSQ01067698">
    <property type="protein sequence ID" value="MPN20044.1"/>
    <property type="molecule type" value="Genomic_DNA"/>
</dbReference>
<dbReference type="AlphaFoldDB" id="A0A645G7F5"/>
<organism evidence="1">
    <name type="scientific">bioreactor metagenome</name>
    <dbReference type="NCBI Taxonomy" id="1076179"/>
    <lineage>
        <taxon>unclassified sequences</taxon>
        <taxon>metagenomes</taxon>
        <taxon>ecological metagenomes</taxon>
    </lineage>
</organism>
<sequence length="57" mass="6001">MADRLRRADPFVHVSLEDMNVGSADAAVLDGNDRFAGTGLRSGNLPAFDAAGVDVLR</sequence>
<comment type="caution">
    <text evidence="1">The sequence shown here is derived from an EMBL/GenBank/DDBJ whole genome shotgun (WGS) entry which is preliminary data.</text>
</comment>
<evidence type="ECO:0000313" key="1">
    <source>
        <dbReference type="EMBL" id="MPN20044.1"/>
    </source>
</evidence>
<protein>
    <submittedName>
        <fullName evidence="1">Uncharacterized protein</fullName>
    </submittedName>
</protein>